<reference evidence="3 4" key="1">
    <citation type="journal article" date="2003" name="Nature">
        <title>The genome of a motile marine Synechococcus.</title>
        <authorList>
            <person name="Palenik B."/>
            <person name="Brahamsha B."/>
            <person name="Larimer F."/>
            <person name="Land M."/>
            <person name="Hauser L."/>
            <person name="Chain P."/>
            <person name="Lamerdin J."/>
            <person name="Regala W."/>
            <person name="Allen E.A."/>
            <person name="McCarren J."/>
            <person name="Paulsen I."/>
            <person name="Dufresne A."/>
            <person name="Partensky F."/>
            <person name="Webb E."/>
            <person name="Waterbury J."/>
        </authorList>
    </citation>
    <scope>NUCLEOTIDE SEQUENCE [LARGE SCALE GENOMIC DNA]</scope>
    <source>
        <strain evidence="3 4">WH8102</strain>
    </source>
</reference>
<dbReference type="RefSeq" id="WP_011127332.1">
    <property type="nucleotide sequence ID" value="NC_005070.1"/>
</dbReference>
<feature type="domain" description="Glycosyl transferase family 1" evidence="2">
    <location>
        <begin position="204"/>
        <end position="341"/>
    </location>
</feature>
<gene>
    <name evidence="3" type="ordered locus">SYNW0458</name>
</gene>
<dbReference type="CDD" id="cd03801">
    <property type="entry name" value="GT4_PimA-like"/>
    <property type="match status" value="1"/>
</dbReference>
<dbReference type="PANTHER" id="PTHR12526">
    <property type="entry name" value="GLYCOSYLTRANSFERASE"/>
    <property type="match status" value="1"/>
</dbReference>
<name>Q7U901_PARMW</name>
<evidence type="ECO:0000256" key="1">
    <source>
        <dbReference type="SAM" id="Phobius"/>
    </source>
</evidence>
<dbReference type="Proteomes" id="UP000001422">
    <property type="component" value="Chromosome"/>
</dbReference>
<keyword evidence="1" id="KW-1133">Transmembrane helix</keyword>
<proteinExistence type="predicted"/>
<keyword evidence="4" id="KW-1185">Reference proteome</keyword>
<dbReference type="Pfam" id="PF00534">
    <property type="entry name" value="Glycos_transf_1"/>
    <property type="match status" value="1"/>
</dbReference>
<accession>Q7U901</accession>
<dbReference type="AlphaFoldDB" id="Q7U901"/>
<dbReference type="SUPFAM" id="SSF53756">
    <property type="entry name" value="UDP-Glycosyltransferase/glycogen phosphorylase"/>
    <property type="match status" value="1"/>
</dbReference>
<evidence type="ECO:0000259" key="2">
    <source>
        <dbReference type="Pfam" id="PF00534"/>
    </source>
</evidence>
<evidence type="ECO:0000313" key="4">
    <source>
        <dbReference type="Proteomes" id="UP000001422"/>
    </source>
</evidence>
<dbReference type="InterPro" id="IPR001296">
    <property type="entry name" value="Glyco_trans_1"/>
</dbReference>
<dbReference type="eggNOG" id="COG0438">
    <property type="taxonomic scope" value="Bacteria"/>
</dbReference>
<feature type="transmembrane region" description="Helical" evidence="1">
    <location>
        <begin position="121"/>
        <end position="144"/>
    </location>
</feature>
<keyword evidence="1" id="KW-0472">Membrane</keyword>
<dbReference type="GO" id="GO:0016757">
    <property type="term" value="F:glycosyltransferase activity"/>
    <property type="evidence" value="ECO:0007669"/>
    <property type="project" value="InterPro"/>
</dbReference>
<dbReference type="KEGG" id="syw:SYNW0458"/>
<protein>
    <submittedName>
        <fullName evidence="3">Possible glycosyltransferase group I</fullName>
    </submittedName>
</protein>
<sequence length="371" mass="42420">MIDLYFYISRANIYAGAQKFFDDFVHYVDTSHSSRFYCRGIWSLSSSINFSRTLRFNKRITFFDSLSIFVRSLVLSKNSDIHFSSSFLAGFLVSLVSLLLRKKHVYIVHGVLSSRVRRNSIIYYFYLFFDWLLFLVARNLVFIAPCDYYYAHNLPFVQSKVKSILINNSISPLGSDFVYPFTSLSSYLATHDIILPSSVTCNLCMTARFESQKSQPVLVESIKSLPFISVCFFGDGKSIDVAKKLAGRYQLLDRVFFLGHVDSPYLYYNLFDLFVLVSRWESMPFSLIEALRSGLPFVSSNVGSCDYLSDSGKCGEVLKYTTPDCLADLLLHLSQSKDKLSLMSRSAVDFFCRELSSSANYDKIIAFFDTL</sequence>
<keyword evidence="1" id="KW-0812">Transmembrane</keyword>
<dbReference type="HOGENOM" id="CLU_745826_0_0_3"/>
<dbReference type="STRING" id="84588.SYNW0458"/>
<dbReference type="Gene3D" id="3.40.50.2000">
    <property type="entry name" value="Glycogen Phosphorylase B"/>
    <property type="match status" value="2"/>
</dbReference>
<dbReference type="EMBL" id="BX569690">
    <property type="protein sequence ID" value="CAE06973.1"/>
    <property type="molecule type" value="Genomic_DNA"/>
</dbReference>
<dbReference type="CAZy" id="GT4">
    <property type="family name" value="Glycosyltransferase Family 4"/>
</dbReference>
<evidence type="ECO:0000313" key="3">
    <source>
        <dbReference type="EMBL" id="CAE06973.1"/>
    </source>
</evidence>
<organism evidence="3 4">
    <name type="scientific">Parasynechococcus marenigrum (strain WH8102)</name>
    <dbReference type="NCBI Taxonomy" id="84588"/>
    <lineage>
        <taxon>Bacteria</taxon>
        <taxon>Bacillati</taxon>
        <taxon>Cyanobacteriota</taxon>
        <taxon>Cyanophyceae</taxon>
        <taxon>Synechococcales</taxon>
        <taxon>Prochlorococcaceae</taxon>
        <taxon>Parasynechococcus</taxon>
        <taxon>Parasynechococcus marenigrum</taxon>
    </lineage>
</organism>
<feature type="transmembrane region" description="Helical" evidence="1">
    <location>
        <begin position="81"/>
        <end position="100"/>
    </location>
</feature>